<proteinExistence type="predicted"/>
<evidence type="ECO:0000259" key="1">
    <source>
        <dbReference type="Pfam" id="PF16134"/>
    </source>
</evidence>
<keyword evidence="3" id="KW-1185">Reference proteome</keyword>
<dbReference type="AlphaFoldDB" id="A0ABD2QE46"/>
<dbReference type="EMBL" id="JBJKFK010000326">
    <property type="protein sequence ID" value="KAL3317814.1"/>
    <property type="molecule type" value="Genomic_DNA"/>
</dbReference>
<organism evidence="2 3">
    <name type="scientific">Cichlidogyrus casuarinus</name>
    <dbReference type="NCBI Taxonomy" id="1844966"/>
    <lineage>
        <taxon>Eukaryota</taxon>
        <taxon>Metazoa</taxon>
        <taxon>Spiralia</taxon>
        <taxon>Lophotrochozoa</taxon>
        <taxon>Platyhelminthes</taxon>
        <taxon>Monogenea</taxon>
        <taxon>Monopisthocotylea</taxon>
        <taxon>Dactylogyridea</taxon>
        <taxon>Ancyrocephalidae</taxon>
        <taxon>Cichlidogyrus</taxon>
    </lineage>
</organism>
<name>A0ABD2QE46_9PLAT</name>
<dbReference type="Proteomes" id="UP001626550">
    <property type="component" value="Unassembled WGS sequence"/>
</dbReference>
<gene>
    <name evidence="2" type="primary">THOC2_3</name>
    <name evidence="2" type="ORF">Ciccas_003527</name>
</gene>
<dbReference type="PANTHER" id="PTHR21597">
    <property type="entry name" value="THO2 PROTEIN"/>
    <property type="match status" value="1"/>
</dbReference>
<feature type="domain" description="THO complex subunit 2 N-terminal" evidence="1">
    <location>
        <begin position="49"/>
        <end position="206"/>
    </location>
</feature>
<sequence length="233" mass="26911">MGCPLKAIKESSWEDARGNFCDLIIQISCSDARVDIVNRTFLEFKKAHQTEKNGSFESDLADSLWFIDSIIGDYSDQNVSDKFLRILDNLTQHVTHGLLMERLSEDTLQALSLIASKDAFNKRYVRCKTRIFFKQRKFNLLREESEGYAKLLSLLIQTNGPADLIMQQIWSLIGYFDLDPNRVLDIILDVGVHRTNVHPLFVDIFRRYNCDKTDLTNYLGHKFQQGTSKESFS</sequence>
<dbReference type="Pfam" id="PF16134">
    <property type="entry name" value="THOC2_N"/>
    <property type="match status" value="1"/>
</dbReference>
<dbReference type="InterPro" id="IPR032302">
    <property type="entry name" value="THOC2_N"/>
</dbReference>
<protein>
    <submittedName>
        <fullName evidence="2">THO complex subunit 2</fullName>
    </submittedName>
</protein>
<dbReference type="PANTHER" id="PTHR21597:SF0">
    <property type="entry name" value="THO COMPLEX SUBUNIT 2"/>
    <property type="match status" value="1"/>
</dbReference>
<evidence type="ECO:0000313" key="3">
    <source>
        <dbReference type="Proteomes" id="UP001626550"/>
    </source>
</evidence>
<dbReference type="InterPro" id="IPR040007">
    <property type="entry name" value="Tho2"/>
</dbReference>
<comment type="caution">
    <text evidence="2">The sequence shown here is derived from an EMBL/GenBank/DDBJ whole genome shotgun (WGS) entry which is preliminary data.</text>
</comment>
<accession>A0ABD2QE46</accession>
<reference evidence="2 3" key="1">
    <citation type="submission" date="2024-11" db="EMBL/GenBank/DDBJ databases">
        <title>Adaptive evolution of stress response genes in parasites aligns with host niche diversity.</title>
        <authorList>
            <person name="Hahn C."/>
            <person name="Resl P."/>
        </authorList>
    </citation>
    <scope>NUCLEOTIDE SEQUENCE [LARGE SCALE GENOMIC DNA]</scope>
    <source>
        <strain evidence="2">EGGRZ-B1_66</strain>
        <tissue evidence="2">Body</tissue>
    </source>
</reference>
<evidence type="ECO:0000313" key="2">
    <source>
        <dbReference type="EMBL" id="KAL3317814.1"/>
    </source>
</evidence>